<dbReference type="AlphaFoldDB" id="A0A381UXG8"/>
<dbReference type="GO" id="GO:0016709">
    <property type="term" value="F:oxidoreductase activity, acting on paired donors, with incorporation or reduction of molecular oxygen, NAD(P)H as one donor, and incorporation of one atom of oxygen"/>
    <property type="evidence" value="ECO:0007669"/>
    <property type="project" value="UniProtKB-ARBA"/>
</dbReference>
<evidence type="ECO:0000256" key="1">
    <source>
        <dbReference type="ARBA" id="ARBA00001974"/>
    </source>
</evidence>
<dbReference type="InterPro" id="IPR050641">
    <property type="entry name" value="RIFMO-like"/>
</dbReference>
<evidence type="ECO:0000313" key="5">
    <source>
        <dbReference type="EMBL" id="SVA32810.1"/>
    </source>
</evidence>
<reference evidence="5" key="1">
    <citation type="submission" date="2018-05" db="EMBL/GenBank/DDBJ databases">
        <authorList>
            <person name="Lanie J.A."/>
            <person name="Ng W.-L."/>
            <person name="Kazmierczak K.M."/>
            <person name="Andrzejewski T.M."/>
            <person name="Davidsen T.M."/>
            <person name="Wayne K.J."/>
            <person name="Tettelin H."/>
            <person name="Glass J.I."/>
            <person name="Rusch D."/>
            <person name="Podicherti R."/>
            <person name="Tsui H.-C.T."/>
            <person name="Winkler M.E."/>
        </authorList>
    </citation>
    <scope>NUCLEOTIDE SEQUENCE</scope>
</reference>
<dbReference type="Pfam" id="PF01494">
    <property type="entry name" value="FAD_binding_3"/>
    <property type="match status" value="1"/>
</dbReference>
<feature type="domain" description="FAD-binding" evidence="4">
    <location>
        <begin position="3"/>
        <end position="370"/>
    </location>
</feature>
<keyword evidence="2" id="KW-0285">Flavoprotein</keyword>
<comment type="cofactor">
    <cofactor evidence="1">
        <name>FAD</name>
        <dbReference type="ChEBI" id="CHEBI:57692"/>
    </cofactor>
</comment>
<accession>A0A381UXG8</accession>
<protein>
    <recommendedName>
        <fullName evidence="4">FAD-binding domain-containing protein</fullName>
    </recommendedName>
</protein>
<dbReference type="NCBIfam" id="NF004780">
    <property type="entry name" value="PRK06126.1"/>
    <property type="match status" value="1"/>
</dbReference>
<dbReference type="GO" id="GO:0071949">
    <property type="term" value="F:FAD binding"/>
    <property type="evidence" value="ECO:0007669"/>
    <property type="project" value="InterPro"/>
</dbReference>
<evidence type="ECO:0000256" key="3">
    <source>
        <dbReference type="ARBA" id="ARBA00022827"/>
    </source>
</evidence>
<dbReference type="EMBL" id="UINC01007346">
    <property type="protein sequence ID" value="SVA32810.1"/>
    <property type="molecule type" value="Genomic_DNA"/>
</dbReference>
<dbReference type="Pfam" id="PF21274">
    <property type="entry name" value="Rng_hyd_C"/>
    <property type="match status" value="1"/>
</dbReference>
<dbReference type="PANTHER" id="PTHR43004">
    <property type="entry name" value="TRK SYSTEM POTASSIUM UPTAKE PROTEIN"/>
    <property type="match status" value="1"/>
</dbReference>
<dbReference type="Gene3D" id="3.50.50.60">
    <property type="entry name" value="FAD/NAD(P)-binding domain"/>
    <property type="match status" value="1"/>
</dbReference>
<evidence type="ECO:0000259" key="4">
    <source>
        <dbReference type="Pfam" id="PF01494"/>
    </source>
</evidence>
<dbReference type="Gene3D" id="3.40.30.120">
    <property type="match status" value="1"/>
</dbReference>
<evidence type="ECO:0000256" key="2">
    <source>
        <dbReference type="ARBA" id="ARBA00022630"/>
    </source>
</evidence>
<sequence length="555" mass="61656">MADYDVIIVGAGPVGMTAALDLAQRGIRVAIIEKRDISTPADARCNSISSRTMEMFRSLGFSEEVRASGLPDEHPTDVTYATSFLDKPFVRIRLPSRAERYGQNGRSAPGFPDSHWLTPEPVVRLSQMYLEPVLQRKVQACEYIKSFWACEATQVIDNGDSVTVHAQFDANEPLHLNAAYVIGTDGASSIVRKSLGFQFEGDADLGRTRSTLIRTTELRDKINFRPPWMAWTLSQEGTGTVIAIDGNELWLVHCALPHRAKDFSDLDLDLGIRRVLGVGPDFTYEIVHQKDWTARRLVSNKFRKGRVFIAGDAAHVWIPAAGYGMNAGIADVTNLTWMLAGVINGWADQSLLDAHELERHPITEQVSRFAMAKALEHVEMARGREIPRVLVSKSPIGWLLRKLLGRRLNAMNIPQFACEGLNFGYYYDHSPVIHYDDEQPPSYDMGTATPSSVPGCRAPHFWLPDGSSLYDQMGKDFALLTFSDDSCSSLMNEALHRNIPITHIAAPRPALACYKHNCYVVRPDRHIAWRGNTLPENPGTLLDMLVGASNASIPS</sequence>
<dbReference type="InterPro" id="IPR002938">
    <property type="entry name" value="FAD-bd"/>
</dbReference>
<dbReference type="SUPFAM" id="SSF51905">
    <property type="entry name" value="FAD/NAD(P)-binding domain"/>
    <property type="match status" value="1"/>
</dbReference>
<proteinExistence type="predicted"/>
<name>A0A381UXG8_9ZZZZ</name>
<keyword evidence="3" id="KW-0274">FAD</keyword>
<dbReference type="PRINTS" id="PR00420">
    <property type="entry name" value="RNGMNOXGNASE"/>
</dbReference>
<organism evidence="5">
    <name type="scientific">marine metagenome</name>
    <dbReference type="NCBI Taxonomy" id="408172"/>
    <lineage>
        <taxon>unclassified sequences</taxon>
        <taxon>metagenomes</taxon>
        <taxon>ecological metagenomes</taxon>
    </lineage>
</organism>
<dbReference type="Gene3D" id="3.30.9.10">
    <property type="entry name" value="D-Amino Acid Oxidase, subunit A, domain 2"/>
    <property type="match status" value="1"/>
</dbReference>
<dbReference type="PANTHER" id="PTHR43004:SF19">
    <property type="entry name" value="BINDING MONOOXYGENASE, PUTATIVE (JCVI)-RELATED"/>
    <property type="match status" value="1"/>
</dbReference>
<gene>
    <name evidence="5" type="ORF">METZ01_LOCUS85664</name>
</gene>
<dbReference type="InterPro" id="IPR036188">
    <property type="entry name" value="FAD/NAD-bd_sf"/>
</dbReference>